<evidence type="ECO:0000256" key="3">
    <source>
        <dbReference type="ARBA" id="ARBA00022473"/>
    </source>
</evidence>
<feature type="compositionally biased region" description="Polar residues" evidence="9">
    <location>
        <begin position="549"/>
        <end position="560"/>
    </location>
</feature>
<dbReference type="InterPro" id="IPR017970">
    <property type="entry name" value="Homeobox_CS"/>
</dbReference>
<dbReference type="GO" id="GO:0009653">
    <property type="term" value="P:anatomical structure morphogenesis"/>
    <property type="evidence" value="ECO:0007669"/>
    <property type="project" value="UniProtKB-ARBA"/>
</dbReference>
<dbReference type="PANTHER" id="PTHR24341">
    <property type="entry name" value="HOMEOBOX PROTEIN ENGRAILED"/>
    <property type="match status" value="1"/>
</dbReference>
<feature type="region of interest" description="Disordered" evidence="9">
    <location>
        <begin position="84"/>
        <end position="107"/>
    </location>
</feature>
<dbReference type="GO" id="GO:0000981">
    <property type="term" value="F:DNA-binding transcription factor activity, RNA polymerase II-specific"/>
    <property type="evidence" value="ECO:0007669"/>
    <property type="project" value="InterPro"/>
</dbReference>
<dbReference type="PRINTS" id="PR00031">
    <property type="entry name" value="HTHREPRESSR"/>
</dbReference>
<dbReference type="Gene3D" id="1.10.10.60">
    <property type="entry name" value="Homeodomain-like"/>
    <property type="match status" value="1"/>
</dbReference>
<accession>A0A9W2YCP9</accession>
<evidence type="ECO:0000256" key="6">
    <source>
        <dbReference type="ARBA" id="ARBA00023242"/>
    </source>
</evidence>
<dbReference type="InterPro" id="IPR009057">
    <property type="entry name" value="Homeodomain-like_sf"/>
</dbReference>
<feature type="region of interest" description="Disordered" evidence="9">
    <location>
        <begin position="753"/>
        <end position="772"/>
    </location>
</feature>
<dbReference type="Proteomes" id="UP001165740">
    <property type="component" value="Chromosome 11"/>
</dbReference>
<reference evidence="12 13" key="1">
    <citation type="submission" date="2025-04" db="UniProtKB">
        <authorList>
            <consortium name="RefSeq"/>
        </authorList>
    </citation>
    <scope>IDENTIFICATION</scope>
</reference>
<comment type="similarity">
    <text evidence="2">Belongs to the engrailed homeobox family.</text>
</comment>
<evidence type="ECO:0000256" key="4">
    <source>
        <dbReference type="ARBA" id="ARBA00023125"/>
    </source>
</evidence>
<dbReference type="OrthoDB" id="6159439at2759"/>
<evidence type="ECO:0000256" key="9">
    <source>
        <dbReference type="SAM" id="MobiDB-lite"/>
    </source>
</evidence>
<dbReference type="InterPro" id="IPR019549">
    <property type="entry name" value="Homeobox-engrailed_C-terminal"/>
</dbReference>
<feature type="domain" description="Homeobox" evidence="10">
    <location>
        <begin position="669"/>
        <end position="729"/>
    </location>
</feature>
<dbReference type="RefSeq" id="XP_055860516.1">
    <property type="nucleotide sequence ID" value="XM_056004541.1"/>
</dbReference>
<evidence type="ECO:0000256" key="5">
    <source>
        <dbReference type="ARBA" id="ARBA00023155"/>
    </source>
</evidence>
<dbReference type="InterPro" id="IPR050720">
    <property type="entry name" value="Engrailed_Homeobox_TFs"/>
</dbReference>
<gene>
    <name evidence="12 13 14" type="primary">LOC106066176</name>
</gene>
<feature type="compositionally biased region" description="Low complexity" evidence="9">
    <location>
        <begin position="392"/>
        <end position="419"/>
    </location>
</feature>
<keyword evidence="3" id="KW-0217">Developmental protein</keyword>
<evidence type="ECO:0000313" key="11">
    <source>
        <dbReference type="Proteomes" id="UP001165740"/>
    </source>
</evidence>
<dbReference type="GeneID" id="106066176"/>
<evidence type="ECO:0000256" key="2">
    <source>
        <dbReference type="ARBA" id="ARBA00010896"/>
    </source>
</evidence>
<evidence type="ECO:0000256" key="8">
    <source>
        <dbReference type="RuleBase" id="RU000682"/>
    </source>
</evidence>
<dbReference type="RefSeq" id="XP_055860518.1">
    <property type="nucleotide sequence ID" value="XM_056004543.1"/>
</dbReference>
<feature type="compositionally biased region" description="Acidic residues" evidence="9">
    <location>
        <begin position="236"/>
        <end position="245"/>
    </location>
</feature>
<feature type="region of interest" description="Disordered" evidence="9">
    <location>
        <begin position="651"/>
        <end position="679"/>
    </location>
</feature>
<evidence type="ECO:0000256" key="1">
    <source>
        <dbReference type="ARBA" id="ARBA00004123"/>
    </source>
</evidence>
<keyword evidence="11" id="KW-1185">Reference proteome</keyword>
<feature type="region of interest" description="Disordered" evidence="9">
    <location>
        <begin position="535"/>
        <end position="638"/>
    </location>
</feature>
<protein>
    <submittedName>
        <fullName evidence="12 13">Homeobox protein engrailed-like</fullName>
    </submittedName>
</protein>
<dbReference type="RefSeq" id="XP_055860517.1">
    <property type="nucleotide sequence ID" value="XM_056004542.1"/>
</dbReference>
<dbReference type="InterPro" id="IPR000747">
    <property type="entry name" value="HD_engrailed"/>
</dbReference>
<evidence type="ECO:0000313" key="13">
    <source>
        <dbReference type="RefSeq" id="XP_055860517.1"/>
    </source>
</evidence>
<keyword evidence="5 7" id="KW-0371">Homeobox</keyword>
<feature type="region of interest" description="Disordered" evidence="9">
    <location>
        <begin position="391"/>
        <end position="424"/>
    </location>
</feature>
<dbReference type="FunFam" id="1.10.10.60:FF:000189">
    <property type="entry name" value="Homeobox protein engrailed-like"/>
    <property type="match status" value="1"/>
</dbReference>
<dbReference type="PANTHER" id="PTHR24341:SF6">
    <property type="entry name" value="HOMEOBOX PROTEIN INVECTED"/>
    <property type="match status" value="1"/>
</dbReference>
<comment type="subcellular location">
    <subcellularLocation>
        <location evidence="1 7 8">Nucleus</location>
    </subcellularLocation>
</comment>
<feature type="compositionally biased region" description="Basic and acidic residues" evidence="9">
    <location>
        <begin position="608"/>
        <end position="636"/>
    </location>
</feature>
<dbReference type="PROSITE" id="PS50071">
    <property type="entry name" value="HOMEOBOX_2"/>
    <property type="match status" value="1"/>
</dbReference>
<dbReference type="CDD" id="cd00086">
    <property type="entry name" value="homeodomain"/>
    <property type="match status" value="1"/>
</dbReference>
<evidence type="ECO:0000256" key="7">
    <source>
        <dbReference type="PROSITE-ProRule" id="PRU00108"/>
    </source>
</evidence>
<organism evidence="11 14">
    <name type="scientific">Biomphalaria glabrata</name>
    <name type="common">Bloodfluke planorb</name>
    <name type="synonym">Freshwater snail</name>
    <dbReference type="NCBI Taxonomy" id="6526"/>
    <lineage>
        <taxon>Eukaryota</taxon>
        <taxon>Metazoa</taxon>
        <taxon>Spiralia</taxon>
        <taxon>Lophotrochozoa</taxon>
        <taxon>Mollusca</taxon>
        <taxon>Gastropoda</taxon>
        <taxon>Heterobranchia</taxon>
        <taxon>Euthyneura</taxon>
        <taxon>Panpulmonata</taxon>
        <taxon>Hygrophila</taxon>
        <taxon>Lymnaeoidea</taxon>
        <taxon>Planorbidae</taxon>
        <taxon>Biomphalaria</taxon>
    </lineage>
</organism>
<feature type="compositionally biased region" description="Low complexity" evidence="9">
    <location>
        <begin position="536"/>
        <end position="547"/>
    </location>
</feature>
<evidence type="ECO:0000313" key="14">
    <source>
        <dbReference type="RefSeq" id="XP_055860518.1"/>
    </source>
</evidence>
<dbReference type="GO" id="GO:0000978">
    <property type="term" value="F:RNA polymerase II cis-regulatory region sequence-specific DNA binding"/>
    <property type="evidence" value="ECO:0007669"/>
    <property type="project" value="TreeGrafter"/>
</dbReference>
<dbReference type="SMART" id="SM00389">
    <property type="entry name" value="HOX"/>
    <property type="match status" value="1"/>
</dbReference>
<sequence>METVCLINQMETSFPMPTMKTVCLDNHLISSGFGVITPYQDPERRTKNRSPLKRAAITDVNNYIGALSPFKHLRMDPSEMYKKHSSANSCKDEPAEPNTQTYVHQDNKSESICDSEFRRRSLDLKELCLKQMLQNSILQKRSIDLNQMLEQSRQKLYQSIDDILDTDLNSTDNAKSVKNTISKQLSPQNSFSLNVAYNLPREAITDKGCSMVNSPLLALKTSYNSLGSKDYHERDESDDEDERDDFESRSSTPSSGFIDIEADTPHGSPPSSPLNLSTNTEAIAPHDITHPGSLFKSGDICRVGIDSVSNETTPMVLKTDICGDSVKVKVKSSEKKTNFSIDAILRPDFGTSTSLHNDSKFLHDSSSMQDISCPVSPSAFTAVDLSTKTRSESMSSPCSSSSSRSSPSSPFSSSSPVSSQKNWDSAQEIDPETLYYGRKHLLFPHRLFSAPTKSVDMYMGGQYPLVNPAIHGSAKAHFPRTFPHLSQTSPSFIRDFVDPRNYCFVPKVVPQKSERTVQGDISKLINWTVQNHLTGSQKPQSASQKQSQHLKLSVSNSNIKLPSADAEPRSLAEMKSSHKPNTTKTNNVSGQSENNQASHRHNVANIPTKEKDKSSDLRTKKQKDNNSDKTDSKEKGQNPLWPAWVFCTRYSDRPSSGPRSRKPKRNKAQDEKRPRTAFTNDQLQRLKREFDDCRYLTETRRKNLADELGLTESQIKIWFQNKRAKIKKTVGSRNPLALQLMEQGLYNHSTVKDFLNQETSKDTSSDAGEESS</sequence>
<dbReference type="AlphaFoldDB" id="A0A9W2YCP9"/>
<dbReference type="PRINTS" id="PR00026">
    <property type="entry name" value="ENGRAILED"/>
</dbReference>
<dbReference type="SUPFAM" id="SSF46689">
    <property type="entry name" value="Homeodomain-like"/>
    <property type="match status" value="1"/>
</dbReference>
<name>A0A9W2YCP9_BIOGL</name>
<dbReference type="GO" id="GO:0005634">
    <property type="term" value="C:nucleus"/>
    <property type="evidence" value="ECO:0007669"/>
    <property type="project" value="UniProtKB-SubCell"/>
</dbReference>
<proteinExistence type="inferred from homology"/>
<dbReference type="Pfam" id="PF00046">
    <property type="entry name" value="Homeodomain"/>
    <property type="match status" value="1"/>
</dbReference>
<dbReference type="InterPro" id="IPR001356">
    <property type="entry name" value="HD"/>
</dbReference>
<feature type="compositionally biased region" description="Basic and acidic residues" evidence="9">
    <location>
        <begin position="566"/>
        <end position="576"/>
    </location>
</feature>
<dbReference type="PROSITE" id="PS00027">
    <property type="entry name" value="HOMEOBOX_1"/>
    <property type="match status" value="1"/>
</dbReference>
<evidence type="ECO:0000259" key="10">
    <source>
        <dbReference type="PROSITE" id="PS50071"/>
    </source>
</evidence>
<feature type="DNA-binding region" description="Homeobox" evidence="7">
    <location>
        <begin position="671"/>
        <end position="730"/>
    </location>
</feature>
<evidence type="ECO:0000313" key="12">
    <source>
        <dbReference type="RefSeq" id="XP_055860516.1"/>
    </source>
</evidence>
<keyword evidence="4 7" id="KW-0238">DNA-binding</keyword>
<feature type="compositionally biased region" description="Polar residues" evidence="9">
    <location>
        <begin position="579"/>
        <end position="597"/>
    </location>
</feature>
<dbReference type="InterPro" id="IPR000047">
    <property type="entry name" value="HTH_motif"/>
</dbReference>
<dbReference type="GO" id="GO:0030182">
    <property type="term" value="P:neuron differentiation"/>
    <property type="evidence" value="ECO:0007669"/>
    <property type="project" value="TreeGrafter"/>
</dbReference>
<feature type="region of interest" description="Disordered" evidence="9">
    <location>
        <begin position="227"/>
        <end position="278"/>
    </location>
</feature>
<keyword evidence="6 7" id="KW-0539">Nucleus</keyword>
<dbReference type="Pfam" id="PF10525">
    <property type="entry name" value="Engrail_1_C_sig"/>
    <property type="match status" value="1"/>
</dbReference>